<accession>A0A8S1YMI0</accession>
<dbReference type="EMBL" id="CAJJDO010000183">
    <property type="protein sequence ID" value="CAD8213657.1"/>
    <property type="molecule type" value="Genomic_DNA"/>
</dbReference>
<reference evidence="1" key="1">
    <citation type="submission" date="2021-01" db="EMBL/GenBank/DDBJ databases">
        <authorList>
            <consortium name="Genoscope - CEA"/>
            <person name="William W."/>
        </authorList>
    </citation>
    <scope>NUCLEOTIDE SEQUENCE</scope>
</reference>
<gene>
    <name evidence="1" type="ORF">PPENT_87.1.T1830026</name>
</gene>
<dbReference type="AlphaFoldDB" id="A0A8S1YMI0"/>
<evidence type="ECO:0000313" key="2">
    <source>
        <dbReference type="Proteomes" id="UP000689195"/>
    </source>
</evidence>
<protein>
    <submittedName>
        <fullName evidence="1">Uncharacterized protein</fullName>
    </submittedName>
</protein>
<dbReference type="Proteomes" id="UP000689195">
    <property type="component" value="Unassembled WGS sequence"/>
</dbReference>
<name>A0A8S1YMI0_9CILI</name>
<proteinExistence type="predicted"/>
<sequence>MKFFQQKYPFLSVQKASKVQYQSAILFINNVKNIVIFAINANIYIIPKSIIRCQFQISSLNTVNQKMILSYQCKNQNFYFFQVQNLEYILSPYFEKELLSIEYKYLFNFMSDNLFFQVTLENKTIFICNPYSSRHMSLFSKLEQDSIILSTATNKQSSFYHLWSKSYLKEMNHLFIKITTH</sequence>
<keyword evidence="2" id="KW-1185">Reference proteome</keyword>
<evidence type="ECO:0000313" key="1">
    <source>
        <dbReference type="EMBL" id="CAD8213657.1"/>
    </source>
</evidence>
<organism evidence="1 2">
    <name type="scientific">Paramecium pentaurelia</name>
    <dbReference type="NCBI Taxonomy" id="43138"/>
    <lineage>
        <taxon>Eukaryota</taxon>
        <taxon>Sar</taxon>
        <taxon>Alveolata</taxon>
        <taxon>Ciliophora</taxon>
        <taxon>Intramacronucleata</taxon>
        <taxon>Oligohymenophorea</taxon>
        <taxon>Peniculida</taxon>
        <taxon>Parameciidae</taxon>
        <taxon>Paramecium</taxon>
    </lineage>
</organism>
<comment type="caution">
    <text evidence="1">The sequence shown here is derived from an EMBL/GenBank/DDBJ whole genome shotgun (WGS) entry which is preliminary data.</text>
</comment>